<dbReference type="AlphaFoldDB" id="V6I363"/>
<comment type="caution">
    <text evidence="1">The sequence shown here is derived from an EMBL/GenBank/DDBJ whole genome shotgun (WGS) entry which is preliminary data.</text>
</comment>
<keyword evidence="2" id="KW-1185">Reference proteome</keyword>
<dbReference type="Proteomes" id="UP000018747">
    <property type="component" value="Unassembled WGS sequence"/>
</dbReference>
<proteinExistence type="predicted"/>
<protein>
    <submittedName>
        <fullName evidence="1">Uncharacterized protein</fullName>
    </submittedName>
</protein>
<reference evidence="1" key="1">
    <citation type="submission" date="2013-05" db="EMBL/GenBank/DDBJ databases">
        <authorList>
            <person name="Harkins D.M."/>
            <person name="Durkin A.S."/>
            <person name="Brinkac L.M."/>
            <person name="Haft D.H."/>
            <person name="Selengut J.D."/>
            <person name="Sanka R."/>
            <person name="DePew J."/>
            <person name="Purushe J."/>
            <person name="Hartskeerl R.A."/>
            <person name="Ahmed A."/>
            <person name="van der Linden H."/>
            <person name="Goris M.G.A."/>
            <person name="Vinetz J.M."/>
            <person name="Sutton G.G."/>
            <person name="Nierman W.C."/>
            <person name="Fouts D.E."/>
        </authorList>
    </citation>
    <scope>NUCLEOTIDE SEQUENCE [LARGE SCALE GENOMIC DNA]</scope>
    <source>
        <strain evidence="1">L 60</strain>
    </source>
</reference>
<gene>
    <name evidence="1" type="ORF">LEP1GSC062_0840</name>
</gene>
<accession>V6I363</accession>
<name>V6I363_9LEPT</name>
<evidence type="ECO:0000313" key="2">
    <source>
        <dbReference type="Proteomes" id="UP000018747"/>
    </source>
</evidence>
<dbReference type="EMBL" id="AHMT02000015">
    <property type="protein sequence ID" value="EQA63997.1"/>
    <property type="molecule type" value="Genomic_DNA"/>
</dbReference>
<organism evidence="1 2">
    <name type="scientific">Leptospira alexanderi serovar Manhao 3 str. L 60</name>
    <dbReference type="NCBI Taxonomy" id="1049759"/>
    <lineage>
        <taxon>Bacteria</taxon>
        <taxon>Pseudomonadati</taxon>
        <taxon>Spirochaetota</taxon>
        <taxon>Spirochaetia</taxon>
        <taxon>Leptospirales</taxon>
        <taxon>Leptospiraceae</taxon>
        <taxon>Leptospira</taxon>
    </lineage>
</organism>
<sequence length="111" mass="12970">MFYETVTERDPDRRLKFEIKADPNLIPITMLGSHVVSGDAYFDALQGEYELEYNEILNHKEKRTAVLRLRRGVNTVCRPDLIFTRLSGNFLMRDIQNSVLRILKRRIEATG</sequence>
<evidence type="ECO:0000313" key="1">
    <source>
        <dbReference type="EMBL" id="EQA63997.1"/>
    </source>
</evidence>